<proteinExistence type="predicted"/>
<feature type="region of interest" description="Disordered" evidence="1">
    <location>
        <begin position="99"/>
        <end position="131"/>
    </location>
</feature>
<dbReference type="InterPro" id="IPR054465">
    <property type="entry name" value="Integrase_p58-like_C"/>
</dbReference>
<keyword evidence="4" id="KW-1185">Reference proteome</keyword>
<gene>
    <name evidence="3" type="ORF">HOLleu_03410</name>
</gene>
<sequence>MTRKYLQKAGTKQKKFHDRTSDQVFNKGDFVWLMNSNKKKGLSPKLRRKWIGPGLILKRVTDVIYRVKMGPKRRPQVVHCDRLKPYLGEDPPLWLVKQTKATPAAEGAQRQPSQTDTTPVTGAALGPQEDQ</sequence>
<evidence type="ECO:0000259" key="2">
    <source>
        <dbReference type="Pfam" id="PF22938"/>
    </source>
</evidence>
<organism evidence="3 4">
    <name type="scientific">Holothuria leucospilota</name>
    <name type="common">Black long sea cucumber</name>
    <name type="synonym">Mertensiothuria leucospilota</name>
    <dbReference type="NCBI Taxonomy" id="206669"/>
    <lineage>
        <taxon>Eukaryota</taxon>
        <taxon>Metazoa</taxon>
        <taxon>Echinodermata</taxon>
        <taxon>Eleutherozoa</taxon>
        <taxon>Echinozoa</taxon>
        <taxon>Holothuroidea</taxon>
        <taxon>Aspidochirotacea</taxon>
        <taxon>Aspidochirotida</taxon>
        <taxon>Holothuriidae</taxon>
        <taxon>Holothuria</taxon>
    </lineage>
</organism>
<feature type="domain" description="Integrase p58-like C-terminal" evidence="2">
    <location>
        <begin position="52"/>
        <end position="85"/>
    </location>
</feature>
<protein>
    <recommendedName>
        <fullName evidence="2">Integrase p58-like C-terminal domain-containing protein</fullName>
    </recommendedName>
</protein>
<evidence type="ECO:0000313" key="3">
    <source>
        <dbReference type="EMBL" id="KAJ8050273.1"/>
    </source>
</evidence>
<dbReference type="Proteomes" id="UP001152320">
    <property type="component" value="Chromosome 1"/>
</dbReference>
<accession>A0A9Q1CST8</accession>
<evidence type="ECO:0000313" key="4">
    <source>
        <dbReference type="Proteomes" id="UP001152320"/>
    </source>
</evidence>
<dbReference type="OrthoDB" id="10062030at2759"/>
<dbReference type="Pfam" id="PF22938">
    <property type="entry name" value="Integrase_p58_C"/>
    <property type="match status" value="1"/>
</dbReference>
<dbReference type="AlphaFoldDB" id="A0A9Q1CST8"/>
<evidence type="ECO:0000256" key="1">
    <source>
        <dbReference type="SAM" id="MobiDB-lite"/>
    </source>
</evidence>
<comment type="caution">
    <text evidence="3">The sequence shown here is derived from an EMBL/GenBank/DDBJ whole genome shotgun (WGS) entry which is preliminary data.</text>
</comment>
<feature type="compositionally biased region" description="Polar residues" evidence="1">
    <location>
        <begin position="110"/>
        <end position="120"/>
    </location>
</feature>
<name>A0A9Q1CST8_HOLLE</name>
<reference evidence="3" key="1">
    <citation type="submission" date="2021-10" db="EMBL/GenBank/DDBJ databases">
        <title>Tropical sea cucumber genome reveals ecological adaptation and Cuvierian tubules defense mechanism.</title>
        <authorList>
            <person name="Chen T."/>
        </authorList>
    </citation>
    <scope>NUCLEOTIDE SEQUENCE</scope>
    <source>
        <strain evidence="3">Nanhai2018</strain>
        <tissue evidence="3">Muscle</tissue>
    </source>
</reference>
<dbReference type="EMBL" id="JAIZAY010000001">
    <property type="protein sequence ID" value="KAJ8050273.1"/>
    <property type="molecule type" value="Genomic_DNA"/>
</dbReference>